<protein>
    <recommendedName>
        <fullName evidence="10">Transcription factor domain-containing protein</fullName>
    </recommendedName>
</protein>
<evidence type="ECO:0008006" key="10">
    <source>
        <dbReference type="Google" id="ProtNLM"/>
    </source>
</evidence>
<evidence type="ECO:0000256" key="2">
    <source>
        <dbReference type="ARBA" id="ARBA00023015"/>
    </source>
</evidence>
<dbReference type="InterPro" id="IPR036864">
    <property type="entry name" value="Zn2-C6_fun-type_DNA-bd_sf"/>
</dbReference>
<keyword evidence="7" id="KW-0472">Membrane</keyword>
<keyword evidence="7" id="KW-1133">Transmembrane helix</keyword>
<dbReference type="PANTHER" id="PTHR31845">
    <property type="entry name" value="FINGER DOMAIN PROTEIN, PUTATIVE-RELATED"/>
    <property type="match status" value="1"/>
</dbReference>
<dbReference type="GO" id="GO:0000976">
    <property type="term" value="F:transcription cis-regulatory region binding"/>
    <property type="evidence" value="ECO:0007669"/>
    <property type="project" value="TreeGrafter"/>
</dbReference>
<feature type="compositionally biased region" description="Basic and acidic residues" evidence="6">
    <location>
        <begin position="337"/>
        <end position="351"/>
    </location>
</feature>
<feature type="compositionally biased region" description="Polar residues" evidence="6">
    <location>
        <begin position="146"/>
        <end position="156"/>
    </location>
</feature>
<keyword evidence="3" id="KW-0238">DNA-binding</keyword>
<keyword evidence="4" id="KW-0804">Transcription</keyword>
<dbReference type="GO" id="GO:0000981">
    <property type="term" value="F:DNA-binding transcription factor activity, RNA polymerase II-specific"/>
    <property type="evidence" value="ECO:0007669"/>
    <property type="project" value="InterPro"/>
</dbReference>
<dbReference type="GO" id="GO:0005634">
    <property type="term" value="C:nucleus"/>
    <property type="evidence" value="ECO:0007669"/>
    <property type="project" value="UniProtKB-SubCell"/>
</dbReference>
<dbReference type="Proteomes" id="UP001050691">
    <property type="component" value="Unassembled WGS sequence"/>
</dbReference>
<evidence type="ECO:0000256" key="5">
    <source>
        <dbReference type="ARBA" id="ARBA00023242"/>
    </source>
</evidence>
<dbReference type="Gene3D" id="4.10.240.10">
    <property type="entry name" value="Zn(2)-C6 fungal-type DNA-binding domain"/>
    <property type="match status" value="1"/>
</dbReference>
<feature type="compositionally biased region" description="Basic and acidic residues" evidence="6">
    <location>
        <begin position="383"/>
        <end position="393"/>
    </location>
</feature>
<feature type="compositionally biased region" description="Polar residues" evidence="6">
    <location>
        <begin position="283"/>
        <end position="323"/>
    </location>
</feature>
<feature type="compositionally biased region" description="Polar residues" evidence="6">
    <location>
        <begin position="247"/>
        <end position="265"/>
    </location>
</feature>
<evidence type="ECO:0000256" key="6">
    <source>
        <dbReference type="SAM" id="MobiDB-lite"/>
    </source>
</evidence>
<feature type="region of interest" description="Disordered" evidence="6">
    <location>
        <begin position="1132"/>
        <end position="1155"/>
    </location>
</feature>
<evidence type="ECO:0000256" key="1">
    <source>
        <dbReference type="ARBA" id="ARBA00004123"/>
    </source>
</evidence>
<feature type="region of interest" description="Disordered" evidence="6">
    <location>
        <begin position="123"/>
        <end position="156"/>
    </location>
</feature>
<name>A0AAV5AH96_9AGAM</name>
<dbReference type="PANTHER" id="PTHR31845:SF19">
    <property type="entry name" value="TRANSCRIPTION FACTOR DOMAIN-CONTAINING PROTEIN"/>
    <property type="match status" value="1"/>
</dbReference>
<comment type="subcellular location">
    <subcellularLocation>
        <location evidence="1">Nucleus</location>
    </subcellularLocation>
</comment>
<reference evidence="8" key="1">
    <citation type="submission" date="2021-10" db="EMBL/GenBank/DDBJ databases">
        <title>De novo Genome Assembly of Clathrus columnatus (Basidiomycota, Fungi) Using Illumina and Nanopore Sequence Data.</title>
        <authorList>
            <person name="Ogiso-Tanaka E."/>
            <person name="Itagaki H."/>
            <person name="Hosoya T."/>
            <person name="Hosaka K."/>
        </authorList>
    </citation>
    <scope>NUCLEOTIDE SEQUENCE</scope>
    <source>
        <strain evidence="8">MO-923</strain>
    </source>
</reference>
<keyword evidence="9" id="KW-1185">Reference proteome</keyword>
<feature type="region of interest" description="Disordered" evidence="6">
    <location>
        <begin position="552"/>
        <end position="579"/>
    </location>
</feature>
<evidence type="ECO:0000313" key="9">
    <source>
        <dbReference type="Proteomes" id="UP001050691"/>
    </source>
</evidence>
<proteinExistence type="predicted"/>
<evidence type="ECO:0000256" key="4">
    <source>
        <dbReference type="ARBA" id="ARBA00023163"/>
    </source>
</evidence>
<evidence type="ECO:0000256" key="7">
    <source>
        <dbReference type="SAM" id="Phobius"/>
    </source>
</evidence>
<comment type="caution">
    <text evidence="8">The sequence shown here is derived from an EMBL/GenBank/DDBJ whole genome shotgun (WGS) entry which is preliminary data.</text>
</comment>
<accession>A0AAV5AH96</accession>
<evidence type="ECO:0000313" key="8">
    <source>
        <dbReference type="EMBL" id="GJJ13017.1"/>
    </source>
</evidence>
<keyword evidence="2" id="KW-0805">Transcription regulation</keyword>
<dbReference type="CDD" id="cd12148">
    <property type="entry name" value="fungal_TF_MHR"/>
    <property type="match status" value="1"/>
</dbReference>
<feature type="compositionally biased region" description="Basic and acidic residues" evidence="6">
    <location>
        <begin position="188"/>
        <end position="197"/>
    </location>
</feature>
<keyword evidence="7" id="KW-0812">Transmembrane</keyword>
<keyword evidence="5" id="KW-0539">Nucleus</keyword>
<feature type="compositionally biased region" description="Polar residues" evidence="6">
    <location>
        <begin position="434"/>
        <end position="445"/>
    </location>
</feature>
<feature type="compositionally biased region" description="Polar residues" evidence="6">
    <location>
        <begin position="207"/>
        <end position="233"/>
    </location>
</feature>
<sequence>MANYSSRSHVNCVDTKLRADLIPVDDARYRHPRTRYSSLFNPGVNRSNTYNIHLLSLPQPNHHNLPNFASDQLRPAADVKQYTMHQPSQFKNYNTKHHSKLVPTFPQNHSNHVVPYELDQETPTFASASPSSGHSFSSPSVLGAPLSSSSRNESPTLTETFVHSPVTSGGHSEAGAYSQRLTSKKSRDHLPHARQDQFRSFVLPPATHTTEARQTTLPNPHTFSSFPRPSTDTGAGASHDRHRPVENPNTNRLGSSSSHLMTNSRPIRPLPATLSHPRHPNSLGVQGSNGSSFRSQPDNVHNANSTKQSSLQLRSHIRSISAQQQSVIVGRAVGKLPEGRSDDPANDDLHDGGNTSTDTELTTSSGKGKERESEATESNAPKRKMDDSNDMRKGTVGGPRTPSACDACKSSKVRCSFPDKPMKSGEPSDPPIQMTEQSPSPSNSYTFSNRLFSGCERCVLNGIECRVSGRKKRDPPPSQNDLEQKNDSLSVRLLELLFKRMSPDEETVTVSSSLKQWKHKTEDSFILSTSTLQPALSHAFLPQIPSSTPHYPGLSTVFPSSDSSRNHSSRSLNLPNLPPGISLTDLPPLPVLDRATSRAERESKIDKWITKATERLVKWDHAQSTPTAPPHREVYTSNRPQWEQDLEVRRGQGYEYENVWADATSSPGDDLEGTGNIDEGGDHVLDSDQMLHATRAYVFGERHNDLLEDRPQIPQKRLPPILVDEIITFEDVTKLFDIFFDKINMFFSVCDPAIHSADKVLRSSSFLFTTICAVASKHYTERPELYPELLKYAKRAAGQAIHGPKTVETTQAFLLLGVYMPPSRTFKDDRAYLFFGLAIRRQHTYEPLPSMSETEARRLLNRGRTWLNCFCNDRSISTQMGKATAILIRGPAIPFNLKTWWRSSKWNLPSDIHMCAYADLLSVMAGFHDVVYLDAYSADGRKKPLNLHLVQEYADKVSAVIQEWTDIISSNFPNRTNIKLAWRDNLWPFLGFYAKLVVLSIGLRDGMLQGLTDKNPFSGPSIVVACELLTQVVDRLAKLGYMRYCVEAYFVFMGFAAAFLLKVLRRKFSFMRKPGQEKEIIDLVQRLIDLLGSDEVAIDNRHTPKLYSRFLTDILAQHKKTHMKQVLKSHQNVDSSLPNGQEESTTVQDGASSNVNTYPMEDIQTYVYSPNGPQSQASSDPTLNAIYNNYMGDASPAMDLDIPLPPTYTNDQDILLSMLPLRDPTFWEHPGMPLATNPDAWPPMVDMTHGTGAALYNLNPFQNDQTGNYQNYPSETRIPPEQYYSHFY</sequence>
<feature type="region of interest" description="Disordered" evidence="6">
    <location>
        <begin position="335"/>
        <end position="445"/>
    </location>
</feature>
<dbReference type="EMBL" id="BPWL01000008">
    <property type="protein sequence ID" value="GJJ13017.1"/>
    <property type="molecule type" value="Genomic_DNA"/>
</dbReference>
<dbReference type="InterPro" id="IPR051089">
    <property type="entry name" value="prtT"/>
</dbReference>
<evidence type="ECO:0000256" key="3">
    <source>
        <dbReference type="ARBA" id="ARBA00023125"/>
    </source>
</evidence>
<organism evidence="8 9">
    <name type="scientific">Clathrus columnatus</name>
    <dbReference type="NCBI Taxonomy" id="1419009"/>
    <lineage>
        <taxon>Eukaryota</taxon>
        <taxon>Fungi</taxon>
        <taxon>Dikarya</taxon>
        <taxon>Basidiomycota</taxon>
        <taxon>Agaricomycotina</taxon>
        <taxon>Agaricomycetes</taxon>
        <taxon>Phallomycetidae</taxon>
        <taxon>Phallales</taxon>
        <taxon>Clathraceae</taxon>
        <taxon>Clathrus</taxon>
    </lineage>
</organism>
<dbReference type="GO" id="GO:0008270">
    <property type="term" value="F:zinc ion binding"/>
    <property type="evidence" value="ECO:0007669"/>
    <property type="project" value="InterPro"/>
</dbReference>
<feature type="compositionally biased region" description="Polar residues" evidence="6">
    <location>
        <begin position="353"/>
        <end position="366"/>
    </location>
</feature>
<feature type="transmembrane region" description="Helical" evidence="7">
    <location>
        <begin position="1041"/>
        <end position="1064"/>
    </location>
</feature>
<feature type="region of interest" description="Disordered" evidence="6">
    <location>
        <begin position="182"/>
        <end position="323"/>
    </location>
</feature>
<gene>
    <name evidence="8" type="ORF">Clacol_007266</name>
</gene>
<feature type="compositionally biased region" description="Low complexity" evidence="6">
    <location>
        <begin position="125"/>
        <end position="140"/>
    </location>
</feature>